<dbReference type="Proteomes" id="UP000053201">
    <property type="component" value="Unassembled WGS sequence"/>
</dbReference>
<dbReference type="RefSeq" id="XP_016608549.1">
    <property type="nucleotide sequence ID" value="XM_016753060.1"/>
</dbReference>
<keyword evidence="17" id="KW-0325">Glycoprotein</keyword>
<evidence type="ECO:0000313" key="24">
    <source>
        <dbReference type="EMBL" id="KND00510.1"/>
    </source>
</evidence>
<keyword evidence="25" id="KW-1185">Reference proteome</keyword>
<evidence type="ECO:0000256" key="11">
    <source>
        <dbReference type="ARBA" id="ARBA00022989"/>
    </source>
</evidence>
<dbReference type="InterPro" id="IPR001680">
    <property type="entry name" value="WD40_rpt"/>
</dbReference>
<feature type="transmembrane region" description="Helical" evidence="22">
    <location>
        <begin position="524"/>
        <end position="546"/>
    </location>
</feature>
<proteinExistence type="inferred from homology"/>
<evidence type="ECO:0000256" key="10">
    <source>
        <dbReference type="ARBA" id="ARBA00022824"/>
    </source>
</evidence>
<dbReference type="InterPro" id="IPR053958">
    <property type="entry name" value="HMGCR/SNAP/NPC1-like_SSD"/>
</dbReference>
<dbReference type="GO" id="GO:0000139">
    <property type="term" value="C:Golgi membrane"/>
    <property type="evidence" value="ECO:0007669"/>
    <property type="project" value="UniProtKB-SubCell"/>
</dbReference>
<feature type="domain" description="SSD" evidence="23">
    <location>
        <begin position="312"/>
        <end position="470"/>
    </location>
</feature>
<sequence length="1468" mass="161279">MAGLRDLRNRAVDLRRKAHDLFSGLFYRHGLFCASHPYVVLFFSFSLMFFLSYPIVTQLHTNLREREPSEPIQFWETTSSRTPVDQESFSEKYGSEPFLHLEQIVINVNLSDFKEGGDRGVLDRRLLKYALDIQERMSQAVAMFTEEGYIGTTAYARRYALDDICYKPYGRNNCLIHSPLEYWGSDPTRFLNDDDYFSTLSNASVVSSLGIPIPLHSVFGGIMLDSTTGTLKSAQSMVITYFLTERNHTSPIRETVSDVWDKLWESVFPPSSQMDASNIVDGLPNPLSWRANGEVKHIFYEFARSTTLLNGESLVLSVMYLIVFLYISLVLGKVDLVKSKFALGFGAVVTVFSGLIMSVGLCSMLGVKTSLVPWEVLPFLIIMVGVENIFVLTNAVVTTSMDLPVKERVGLGLGKVGVSMSLSLGGEMCLLLISSTMSIPALQDFCLFGAVSIVMDYLMQITFFITILSIDIRRLELSELHKLRTIQNGLNGRRSSISAAATANMDDGSTQTENDGSVRSRPHWGGYLMVMSNILVTICFLGFGLFGSSPSAVLGNSEAPIGSFASSRLSSLTPAANGTFCQNSMCATADAFWHVIDPDRSAKYVEIRPPTYVGFGVTNGETGAPSSGGVDAKTIRFRDRRTATLPSSLPRRFMEGAHPAVFTCTVVFLLLFGTLLCVMCTSLALWFSRLDVRVREMYANVRSSAPKAAQEVSTWNPKIPDKITSLWSGSSEDVQSVMFARGMVTWLGGDEKTRCWTNAERVLPRRRRGRRKYGRDTCYAVYKGYNDEEAIACGTDTGLIYVWSPRSDDVLFHHTSPCCDTGVSVTRILWRSIWKIPILCAGMSDGCIVVLTWDSGSSLHTERPSEPVCCRLKGHTGRINDMQLDMHGSLLTTSDDGTARCWTMQSTHGPCLEWCLTAVFNGHRGAISSLAFDSETGILATGGTHGEIFLWNVEAKKPLGSILAGSADAPIKKNDPGYGVTLNAVFLHRTQWAENTGKYMLCSAGNDQCVRIWEVTLTLKSEEGPLTPSITRNRSLSAPTTAIPTPRDLTVRRESFVCRDAGILNVNHAPVGNVSSDVKATRCASDVSSINVRYMGVIQQPGCVTAVMEGSMLIGARTVSHSGEPQSHRTVLDKRLPFGGVIKRFFGSSGGNGAAAERRSRVGCEGNASDWWWELWIVNLADPKDPTRIFRTVKLGKDELRGLGCRPRHPIQESEISTERCSSQLMMGQGVYRPSAAGLLQRSRRPKASRRSTHEDLNRVHDLSLQRPDREITKRYRADSKLDCQSRSGEDQELSLSQDVNGCRRPSQIQTPFASATPPAAVQIEKTAIYTSEAGRSPCNGPVQSNLPQCSDSEDLSLESSDDDRAESASAISDSTLESEESTCSSSGPSPSYTDSSSDGEQLGEEQLPVLQIRSLAACEEGITVGFGNYVKVITFDGRAEEKAGEGHRFRNGWLNHSGSAPGKVHVA</sequence>
<dbReference type="PROSITE" id="PS50156">
    <property type="entry name" value="SSD"/>
    <property type="match status" value="1"/>
</dbReference>
<feature type="compositionally biased region" description="Low complexity" evidence="21">
    <location>
        <begin position="1368"/>
        <end position="1399"/>
    </location>
</feature>
<evidence type="ECO:0000256" key="18">
    <source>
        <dbReference type="ARBA" id="ARBA00023221"/>
    </source>
</evidence>
<keyword evidence="8 22" id="KW-0812">Transmembrane</keyword>
<dbReference type="OrthoDB" id="6510177at2759"/>
<feature type="region of interest" description="Disordered" evidence="21">
    <location>
        <begin position="1282"/>
        <end position="1320"/>
    </location>
</feature>
<feature type="transmembrane region" description="Helical" evidence="22">
    <location>
        <begin position="377"/>
        <end position="397"/>
    </location>
</feature>
<evidence type="ECO:0000256" key="14">
    <source>
        <dbReference type="ARBA" id="ARBA00023121"/>
    </source>
</evidence>
<evidence type="ECO:0000313" key="25">
    <source>
        <dbReference type="Proteomes" id="UP000053201"/>
    </source>
</evidence>
<keyword evidence="18" id="KW-0753">Steroid metabolism</keyword>
<evidence type="ECO:0000256" key="20">
    <source>
        <dbReference type="PROSITE-ProRule" id="PRU00221"/>
    </source>
</evidence>
<keyword evidence="9" id="KW-0677">Repeat</keyword>
<feature type="transmembrane region" description="Helical" evidence="22">
    <location>
        <begin position="660"/>
        <end position="687"/>
    </location>
</feature>
<feature type="transmembrane region" description="Helical" evidence="22">
    <location>
        <begin position="409"/>
        <end position="433"/>
    </location>
</feature>
<evidence type="ECO:0000256" key="12">
    <source>
        <dbReference type="ARBA" id="ARBA00023034"/>
    </source>
</evidence>
<comment type="subcellular location">
    <subcellularLocation>
        <location evidence="2">Cytoplasmic vesicle</location>
        <location evidence="2">COPII-coated vesicle membrane</location>
        <topology evidence="2">Multi-pass membrane protein</topology>
    </subcellularLocation>
    <subcellularLocation>
        <location evidence="1">Endoplasmic reticulum membrane</location>
        <topology evidence="1">Multi-pass membrane protein</topology>
    </subcellularLocation>
    <subcellularLocation>
        <location evidence="3">Golgi apparatus membrane</location>
        <topology evidence="3">Multi-pass membrane protein</topology>
    </subcellularLocation>
</comment>
<dbReference type="GO" id="GO:0012507">
    <property type="term" value="C:ER to Golgi transport vesicle membrane"/>
    <property type="evidence" value="ECO:0007669"/>
    <property type="project" value="UniProtKB-SubCell"/>
</dbReference>
<dbReference type="GO" id="GO:0032936">
    <property type="term" value="C:SREBP-SCAP complex"/>
    <property type="evidence" value="ECO:0007669"/>
    <property type="project" value="TreeGrafter"/>
</dbReference>
<evidence type="ECO:0000256" key="6">
    <source>
        <dbReference type="ARBA" id="ARBA00022548"/>
    </source>
</evidence>
<evidence type="ECO:0000256" key="17">
    <source>
        <dbReference type="ARBA" id="ARBA00023180"/>
    </source>
</evidence>
<name>A0A0L0HI17_SPIPD</name>
<dbReference type="VEuPathDB" id="FungiDB:SPPG_04822"/>
<evidence type="ECO:0000256" key="7">
    <source>
        <dbReference type="ARBA" id="ARBA00022574"/>
    </source>
</evidence>
<evidence type="ECO:0000256" key="16">
    <source>
        <dbReference type="ARBA" id="ARBA00023166"/>
    </source>
</evidence>
<keyword evidence="15 22" id="KW-0472">Membrane</keyword>
<evidence type="ECO:0000256" key="1">
    <source>
        <dbReference type="ARBA" id="ARBA00004477"/>
    </source>
</evidence>
<dbReference type="Pfam" id="PF22314">
    <property type="entry name" value="NPC1_MLD"/>
    <property type="match status" value="1"/>
</dbReference>
<dbReference type="InterPro" id="IPR030225">
    <property type="entry name" value="SCAP"/>
</dbReference>
<dbReference type="PROSITE" id="PS50082">
    <property type="entry name" value="WD_REPEATS_2"/>
    <property type="match status" value="2"/>
</dbReference>
<dbReference type="GO" id="GO:0045540">
    <property type="term" value="P:regulation of cholesterol biosynthetic process"/>
    <property type="evidence" value="ECO:0007669"/>
    <property type="project" value="TreeGrafter"/>
</dbReference>
<gene>
    <name evidence="24" type="ORF">SPPG_04822</name>
</gene>
<feature type="repeat" description="WD" evidence="20">
    <location>
        <begin position="920"/>
        <end position="961"/>
    </location>
</feature>
<dbReference type="InParanoid" id="A0A0L0HI17"/>
<dbReference type="STRING" id="645134.A0A0L0HI17"/>
<dbReference type="InterPro" id="IPR000731">
    <property type="entry name" value="SSD"/>
</dbReference>
<keyword evidence="6" id="KW-0153">Cholesterol metabolism</keyword>
<keyword evidence="10" id="KW-0256">Endoplasmic reticulum</keyword>
<dbReference type="SMART" id="SM00320">
    <property type="entry name" value="WD40"/>
    <property type="match status" value="3"/>
</dbReference>
<evidence type="ECO:0000256" key="5">
    <source>
        <dbReference type="ARBA" id="ARBA00019541"/>
    </source>
</evidence>
<dbReference type="SUPFAM" id="SSF82866">
    <property type="entry name" value="Multidrug efflux transporter AcrB transmembrane domain"/>
    <property type="match status" value="1"/>
</dbReference>
<feature type="transmembrane region" description="Helical" evidence="22">
    <location>
        <begin position="445"/>
        <end position="470"/>
    </location>
</feature>
<evidence type="ECO:0000256" key="21">
    <source>
        <dbReference type="SAM" id="MobiDB-lite"/>
    </source>
</evidence>
<evidence type="ECO:0000256" key="13">
    <source>
        <dbReference type="ARBA" id="ARBA00023098"/>
    </source>
</evidence>
<feature type="transmembrane region" description="Helical" evidence="22">
    <location>
        <begin position="314"/>
        <end position="331"/>
    </location>
</feature>
<evidence type="ECO:0000256" key="2">
    <source>
        <dbReference type="ARBA" id="ARBA00004557"/>
    </source>
</evidence>
<keyword evidence="7 20" id="KW-0853">WD repeat</keyword>
<keyword evidence="13" id="KW-0443">Lipid metabolism</keyword>
<comment type="function">
    <text evidence="19">Escort protein required for cholesterol as well as lipid homeostasis. Regulates export of the SCAP-SREBP complex from the endoplasmic reticulum to the Golgi upon low cholesterol, thereby regulating the processing of sterol regulatory element-binding proteins (SREBPs) SREBF1/SREBP1 and SREBF2/SREBP2. At high sterol concentrations, formation of a ternary complex with INSIG (INSIG1 or INSIG2) leads to mask the ER export signal in SCAP, promoting retention of the complex in the endoplasmic reticulum. Low sterol concentrations trigger release of INSIG, a conformational change in the SSD domain of SCAP, unmasking of the ER export signal, promoting recruitment into COPII-coated vesicles and transport of the SCAP-SREBP to the Golgi: in the Golgi, SREBPs are then processed, releasing the transcription factor fragment of SREBPs from the membrane, its import into the nucleus and up-regulation of LDLR, INSIG1 and the mevalonate pathway. Binds cholesterol via its SSD domain.</text>
</comment>
<dbReference type="InterPro" id="IPR053956">
    <property type="entry name" value="NPC1_MLD"/>
</dbReference>
<dbReference type="GO" id="GO:0032934">
    <property type="term" value="F:sterol binding"/>
    <property type="evidence" value="ECO:0007669"/>
    <property type="project" value="InterPro"/>
</dbReference>
<dbReference type="InterPro" id="IPR015943">
    <property type="entry name" value="WD40/YVTN_repeat-like_dom_sf"/>
</dbReference>
<evidence type="ECO:0000256" key="8">
    <source>
        <dbReference type="ARBA" id="ARBA00022692"/>
    </source>
</evidence>
<dbReference type="GO" id="GO:0032933">
    <property type="term" value="P:SREBP signaling pathway"/>
    <property type="evidence" value="ECO:0007669"/>
    <property type="project" value="InterPro"/>
</dbReference>
<reference evidence="24 25" key="1">
    <citation type="submission" date="2009-08" db="EMBL/GenBank/DDBJ databases">
        <title>The Genome Sequence of Spizellomyces punctatus strain DAOM BR117.</title>
        <authorList>
            <consortium name="The Broad Institute Genome Sequencing Platform"/>
            <person name="Russ C."/>
            <person name="Cuomo C."/>
            <person name="Shea T."/>
            <person name="Young S.K."/>
            <person name="Zeng Q."/>
            <person name="Koehrsen M."/>
            <person name="Haas B."/>
            <person name="Borodovsky M."/>
            <person name="Guigo R."/>
            <person name="Alvarado L."/>
            <person name="Berlin A."/>
            <person name="Bochicchio J."/>
            <person name="Borenstein D."/>
            <person name="Chapman S."/>
            <person name="Chen Z."/>
            <person name="Engels R."/>
            <person name="Freedman E."/>
            <person name="Gellesch M."/>
            <person name="Goldberg J."/>
            <person name="Griggs A."/>
            <person name="Gujja S."/>
            <person name="Heiman D."/>
            <person name="Hepburn T."/>
            <person name="Howarth C."/>
            <person name="Jen D."/>
            <person name="Larson L."/>
            <person name="Lewis B."/>
            <person name="Mehta T."/>
            <person name="Park D."/>
            <person name="Pearson M."/>
            <person name="Roberts A."/>
            <person name="Saif S."/>
            <person name="Shenoy N."/>
            <person name="Sisk P."/>
            <person name="Stolte C."/>
            <person name="Sykes S."/>
            <person name="Thomson T."/>
            <person name="Walk T."/>
            <person name="White J."/>
            <person name="Yandava C."/>
            <person name="Burger G."/>
            <person name="Gray M.W."/>
            <person name="Holland P.W.H."/>
            <person name="King N."/>
            <person name="Lang F.B.F."/>
            <person name="Roger A.J."/>
            <person name="Ruiz-Trillo I."/>
            <person name="Lander E."/>
            <person name="Nusbaum C."/>
        </authorList>
    </citation>
    <scope>NUCLEOTIDE SEQUENCE [LARGE SCALE GENOMIC DNA]</scope>
    <source>
        <strain evidence="24 25">DAOM BR117</strain>
    </source>
</reference>
<dbReference type="Pfam" id="PF00400">
    <property type="entry name" value="WD40"/>
    <property type="match status" value="2"/>
</dbReference>
<organism evidence="24 25">
    <name type="scientific">Spizellomyces punctatus (strain DAOM BR117)</name>
    <dbReference type="NCBI Taxonomy" id="645134"/>
    <lineage>
        <taxon>Eukaryota</taxon>
        <taxon>Fungi</taxon>
        <taxon>Fungi incertae sedis</taxon>
        <taxon>Chytridiomycota</taxon>
        <taxon>Chytridiomycota incertae sedis</taxon>
        <taxon>Chytridiomycetes</taxon>
        <taxon>Spizellomycetales</taxon>
        <taxon>Spizellomycetaceae</taxon>
        <taxon>Spizellomyces</taxon>
    </lineage>
</organism>
<evidence type="ECO:0000256" key="15">
    <source>
        <dbReference type="ARBA" id="ARBA00023136"/>
    </source>
</evidence>
<dbReference type="GO" id="GO:0008203">
    <property type="term" value="P:cholesterol metabolic process"/>
    <property type="evidence" value="ECO:0007669"/>
    <property type="project" value="UniProtKB-KW"/>
</dbReference>
<comment type="similarity">
    <text evidence="4">Belongs to the WD repeat SCAP family.</text>
</comment>
<protein>
    <recommendedName>
        <fullName evidence="5">Sterol regulatory element-binding protein cleavage-activating protein</fullName>
    </recommendedName>
</protein>
<keyword evidence="11 22" id="KW-1133">Transmembrane helix</keyword>
<feature type="transmembrane region" description="Helical" evidence="22">
    <location>
        <begin position="38"/>
        <end position="56"/>
    </location>
</feature>
<keyword evidence="16" id="KW-1207">Sterol metabolism</keyword>
<dbReference type="PANTHER" id="PTHR46378:SF1">
    <property type="entry name" value="STEROL REGULATORY ELEMENT-BINDING PROTEIN CLEAVAGE-ACTIVATING PROTEIN"/>
    <property type="match status" value="1"/>
</dbReference>
<dbReference type="GeneID" id="27688252"/>
<dbReference type="Pfam" id="PF12349">
    <property type="entry name" value="Sterol-sensing"/>
    <property type="match status" value="1"/>
</dbReference>
<keyword evidence="14" id="KW-0446">Lipid-binding</keyword>
<feature type="transmembrane region" description="Helical" evidence="22">
    <location>
        <begin position="343"/>
        <end position="365"/>
    </location>
</feature>
<dbReference type="PANTHER" id="PTHR46378">
    <property type="entry name" value="STEROL REGULATORY ELEMENT-BINDING PROTEIN CLEAVAGE-ACTIVATING PROTEIN"/>
    <property type="match status" value="1"/>
</dbReference>
<evidence type="ECO:0000256" key="9">
    <source>
        <dbReference type="ARBA" id="ARBA00022737"/>
    </source>
</evidence>
<dbReference type="eggNOG" id="KOG1933">
    <property type="taxonomic scope" value="Eukaryota"/>
</dbReference>
<feature type="region of interest" description="Disordered" evidence="21">
    <location>
        <begin position="1333"/>
        <end position="1403"/>
    </location>
</feature>
<dbReference type="SUPFAM" id="SSF50978">
    <property type="entry name" value="WD40 repeat-like"/>
    <property type="match status" value="1"/>
</dbReference>
<dbReference type="InterPro" id="IPR036322">
    <property type="entry name" value="WD40_repeat_dom_sf"/>
</dbReference>
<dbReference type="Gene3D" id="2.130.10.10">
    <property type="entry name" value="YVTN repeat-like/Quinoprotein amine dehydrogenase"/>
    <property type="match status" value="1"/>
</dbReference>
<dbReference type="PROSITE" id="PS50294">
    <property type="entry name" value="WD_REPEATS_REGION"/>
    <property type="match status" value="1"/>
</dbReference>
<accession>A0A0L0HI17</accession>
<dbReference type="GO" id="GO:0005789">
    <property type="term" value="C:endoplasmic reticulum membrane"/>
    <property type="evidence" value="ECO:0007669"/>
    <property type="project" value="UniProtKB-SubCell"/>
</dbReference>
<evidence type="ECO:0000259" key="23">
    <source>
        <dbReference type="PROSITE" id="PS50156"/>
    </source>
</evidence>
<dbReference type="EMBL" id="KQ257456">
    <property type="protein sequence ID" value="KND00510.1"/>
    <property type="molecule type" value="Genomic_DNA"/>
</dbReference>
<evidence type="ECO:0000256" key="19">
    <source>
        <dbReference type="ARBA" id="ARBA00045958"/>
    </source>
</evidence>
<feature type="compositionally biased region" description="Acidic residues" evidence="21">
    <location>
        <begin position="1352"/>
        <end position="1365"/>
    </location>
</feature>
<feature type="repeat" description="WD" evidence="20">
    <location>
        <begin position="872"/>
        <end position="906"/>
    </location>
</feature>
<evidence type="ECO:0000256" key="4">
    <source>
        <dbReference type="ARBA" id="ARBA00007410"/>
    </source>
</evidence>
<evidence type="ECO:0000256" key="3">
    <source>
        <dbReference type="ARBA" id="ARBA00004653"/>
    </source>
</evidence>
<evidence type="ECO:0000256" key="22">
    <source>
        <dbReference type="SAM" id="Phobius"/>
    </source>
</evidence>
<keyword evidence="12" id="KW-0333">Golgi apparatus</keyword>